<feature type="transmembrane region" description="Helical" evidence="5">
    <location>
        <begin position="237"/>
        <end position="259"/>
    </location>
</feature>
<evidence type="ECO:0000256" key="5">
    <source>
        <dbReference type="SAM" id="Phobius"/>
    </source>
</evidence>
<keyword evidence="2 5" id="KW-0812">Transmembrane</keyword>
<evidence type="ECO:0000313" key="7">
    <source>
        <dbReference type="EMBL" id="MBC5581036.1"/>
    </source>
</evidence>
<evidence type="ECO:0000256" key="4">
    <source>
        <dbReference type="ARBA" id="ARBA00023136"/>
    </source>
</evidence>
<dbReference type="SUPFAM" id="SSF47240">
    <property type="entry name" value="Ferritin-like"/>
    <property type="match status" value="1"/>
</dbReference>
<feature type="domain" description="Rubrerythrin diiron-binding" evidence="6">
    <location>
        <begin position="18"/>
        <end position="136"/>
    </location>
</feature>
<evidence type="ECO:0000256" key="3">
    <source>
        <dbReference type="ARBA" id="ARBA00022989"/>
    </source>
</evidence>
<dbReference type="GO" id="GO:0016491">
    <property type="term" value="F:oxidoreductase activity"/>
    <property type="evidence" value="ECO:0007669"/>
    <property type="project" value="InterPro"/>
</dbReference>
<keyword evidence="8" id="KW-1185">Reference proteome</keyword>
<dbReference type="CDD" id="cd01044">
    <property type="entry name" value="Ferritin_CCC1_N"/>
    <property type="match status" value="1"/>
</dbReference>
<keyword evidence="4 5" id="KW-0472">Membrane</keyword>
<feature type="transmembrane region" description="Helical" evidence="5">
    <location>
        <begin position="271"/>
        <end position="292"/>
    </location>
</feature>
<dbReference type="GO" id="GO:0030026">
    <property type="term" value="P:intracellular manganese ion homeostasis"/>
    <property type="evidence" value="ECO:0007669"/>
    <property type="project" value="InterPro"/>
</dbReference>
<dbReference type="RefSeq" id="WP_186887410.1">
    <property type="nucleotide sequence ID" value="NZ_JACONZ010000002.1"/>
</dbReference>
<sequence>MSAAEISKKLSSQTLKLLQKMQVGELTEHLIYTRVADIIEKRSPENAAVLRRVGEEERRHAAIWKSYTGFEAKPDLHKVRRTVLLARIFGFTFAMKKMENGEESAQKTYGRLFAEVPEAERICADEERHEQELLAMLDEERLHYVGSMVLGLNDALVELTGTLAGLTFAMQNNKLVALSGLITGASATLSMASSEYLSARSEGRPDALKSCVYTGIAYLITVTLLVLPYLLLPAGAYLVSLLIMLLTVVLIIAGFTYYVSVAQGLAFRRRFTEMASISLGVAVISFIIGLIVKQCLGIDV</sequence>
<dbReference type="CDD" id="cd02431">
    <property type="entry name" value="Ferritin_CCC1_C"/>
    <property type="match status" value="1"/>
</dbReference>
<organism evidence="7 8">
    <name type="scientific">Anaerofilum hominis</name>
    <dbReference type="NCBI Taxonomy" id="2763016"/>
    <lineage>
        <taxon>Bacteria</taxon>
        <taxon>Bacillati</taxon>
        <taxon>Bacillota</taxon>
        <taxon>Clostridia</taxon>
        <taxon>Eubacteriales</taxon>
        <taxon>Oscillospiraceae</taxon>
        <taxon>Anaerofilum</taxon>
    </lineage>
</organism>
<dbReference type="InterPro" id="IPR003251">
    <property type="entry name" value="Rr_diiron-bd_dom"/>
</dbReference>
<evidence type="ECO:0000256" key="1">
    <source>
        <dbReference type="ARBA" id="ARBA00004127"/>
    </source>
</evidence>
<dbReference type="AlphaFoldDB" id="A0A923I902"/>
<reference evidence="7" key="1">
    <citation type="submission" date="2020-08" db="EMBL/GenBank/DDBJ databases">
        <title>Genome public.</title>
        <authorList>
            <person name="Liu C."/>
            <person name="Sun Q."/>
        </authorList>
    </citation>
    <scope>NUCLEOTIDE SEQUENCE</scope>
    <source>
        <strain evidence="7">BX8</strain>
    </source>
</reference>
<feature type="transmembrane region" description="Helical" evidence="5">
    <location>
        <begin position="211"/>
        <end position="231"/>
    </location>
</feature>
<dbReference type="InterPro" id="IPR008217">
    <property type="entry name" value="Ccc1_fam"/>
</dbReference>
<comment type="subcellular location">
    <subcellularLocation>
        <location evidence="1">Endomembrane system</location>
        <topology evidence="1">Multi-pass membrane protein</topology>
    </subcellularLocation>
</comment>
<keyword evidence="3 5" id="KW-1133">Transmembrane helix</keyword>
<evidence type="ECO:0000313" key="8">
    <source>
        <dbReference type="Proteomes" id="UP000659630"/>
    </source>
</evidence>
<evidence type="ECO:0000256" key="2">
    <source>
        <dbReference type="ARBA" id="ARBA00022692"/>
    </source>
</evidence>
<evidence type="ECO:0000259" key="6">
    <source>
        <dbReference type="Pfam" id="PF02915"/>
    </source>
</evidence>
<dbReference type="GO" id="GO:0012505">
    <property type="term" value="C:endomembrane system"/>
    <property type="evidence" value="ECO:0007669"/>
    <property type="project" value="UniProtKB-SubCell"/>
</dbReference>
<dbReference type="Pfam" id="PF02915">
    <property type="entry name" value="Rubrerythrin"/>
    <property type="match status" value="1"/>
</dbReference>
<name>A0A923I902_9FIRM</name>
<feature type="transmembrane region" description="Helical" evidence="5">
    <location>
        <begin position="175"/>
        <end position="199"/>
    </location>
</feature>
<dbReference type="Proteomes" id="UP000659630">
    <property type="component" value="Unassembled WGS sequence"/>
</dbReference>
<protein>
    <submittedName>
        <fullName evidence="7">VIT1/CCC1 transporter family protein</fullName>
    </submittedName>
</protein>
<proteinExistence type="predicted"/>
<dbReference type="InterPro" id="IPR039376">
    <property type="entry name" value="Ferritin_CCC1_N"/>
</dbReference>
<dbReference type="GO" id="GO:0005384">
    <property type="term" value="F:manganese ion transmembrane transporter activity"/>
    <property type="evidence" value="ECO:0007669"/>
    <property type="project" value="InterPro"/>
</dbReference>
<accession>A0A923I902</accession>
<comment type="caution">
    <text evidence="7">The sequence shown here is derived from an EMBL/GenBank/DDBJ whole genome shotgun (WGS) entry which is preliminary data.</text>
</comment>
<dbReference type="Pfam" id="PF01988">
    <property type="entry name" value="VIT1"/>
    <property type="match status" value="1"/>
</dbReference>
<gene>
    <name evidence="7" type="ORF">H8S23_05920</name>
</gene>
<dbReference type="InterPro" id="IPR009078">
    <property type="entry name" value="Ferritin-like_SF"/>
</dbReference>
<dbReference type="GO" id="GO:0046872">
    <property type="term" value="F:metal ion binding"/>
    <property type="evidence" value="ECO:0007669"/>
    <property type="project" value="InterPro"/>
</dbReference>
<dbReference type="EMBL" id="JACONZ010000002">
    <property type="protein sequence ID" value="MBC5581036.1"/>
    <property type="molecule type" value="Genomic_DNA"/>
</dbReference>